<sequence length="308" mass="32855">MGYSEHILVTGGSGRLGRSVVAGLLAAGHRVTSIDQHLPEAPEPGANYLAVDLMDTEKTFEAFVSVRPEAVISLAAIAVPFSAPEPVILKTNATIAHNVTAAALAAGCRRIVLASSPTVIGYGAPAGWLPDSFPITEDTIPRPWNAYGLSKLVAEQVAAMFAAEYGETARFASFRPCYVIAPEEWQGAPTQQGHTVTERLEDPQLAAPSLFNYVDARDVTDFLLLLLVKMDSIQNGSTFFVGAADALATRPLSELLPHYVPGSETLAAGLTGAAPAFSIERARTVLGWEPKRSWRTELVNQPKPVLSH</sequence>
<dbReference type="Pfam" id="PF01370">
    <property type="entry name" value="Epimerase"/>
    <property type="match status" value="1"/>
</dbReference>
<evidence type="ECO:0000313" key="2">
    <source>
        <dbReference type="EMBL" id="NKG19858.1"/>
    </source>
</evidence>
<dbReference type="Gene3D" id="3.40.50.720">
    <property type="entry name" value="NAD(P)-binding Rossmann-like Domain"/>
    <property type="match status" value="1"/>
</dbReference>
<dbReference type="RefSeq" id="WP_168150755.1">
    <property type="nucleotide sequence ID" value="NZ_JAAWVT010000001.1"/>
</dbReference>
<reference evidence="2 3" key="1">
    <citation type="submission" date="2020-04" db="EMBL/GenBank/DDBJ databases">
        <title>Paeniglutamicibacter sp. ANT13_2, a novel actinomycete isolated from sediment in Antarctica.</title>
        <authorList>
            <person name="Sakdapetsiri C."/>
            <person name="Pinyakong O."/>
        </authorList>
    </citation>
    <scope>NUCLEOTIDE SEQUENCE [LARGE SCALE GENOMIC DNA]</scope>
    <source>
        <strain evidence="2 3">ANT13_2</strain>
    </source>
</reference>
<evidence type="ECO:0000313" key="3">
    <source>
        <dbReference type="Proteomes" id="UP000746595"/>
    </source>
</evidence>
<keyword evidence="3" id="KW-1185">Reference proteome</keyword>
<feature type="domain" description="NAD-dependent epimerase/dehydratase" evidence="1">
    <location>
        <begin position="7"/>
        <end position="242"/>
    </location>
</feature>
<proteinExistence type="predicted"/>
<evidence type="ECO:0000259" key="1">
    <source>
        <dbReference type="Pfam" id="PF01370"/>
    </source>
</evidence>
<comment type="caution">
    <text evidence="2">The sequence shown here is derived from an EMBL/GenBank/DDBJ whole genome shotgun (WGS) entry which is preliminary data.</text>
</comment>
<dbReference type="PANTHER" id="PTHR43245">
    <property type="entry name" value="BIFUNCTIONAL POLYMYXIN RESISTANCE PROTEIN ARNA"/>
    <property type="match status" value="1"/>
</dbReference>
<dbReference type="InterPro" id="IPR050177">
    <property type="entry name" value="Lipid_A_modif_metabolic_enz"/>
</dbReference>
<name>A0ABX1G0W3_9MICC</name>
<organism evidence="2 3">
    <name type="scientific">Paeniglutamicibacter terrestris</name>
    <dbReference type="NCBI Taxonomy" id="2723403"/>
    <lineage>
        <taxon>Bacteria</taxon>
        <taxon>Bacillati</taxon>
        <taxon>Actinomycetota</taxon>
        <taxon>Actinomycetes</taxon>
        <taxon>Micrococcales</taxon>
        <taxon>Micrococcaceae</taxon>
        <taxon>Paeniglutamicibacter</taxon>
    </lineage>
</organism>
<dbReference type="PANTHER" id="PTHR43245:SF55">
    <property type="entry name" value="NAD(P)-BINDING DOMAIN-CONTAINING PROTEIN"/>
    <property type="match status" value="1"/>
</dbReference>
<gene>
    <name evidence="2" type="ORF">HED64_03915</name>
</gene>
<dbReference type="SUPFAM" id="SSF51735">
    <property type="entry name" value="NAD(P)-binding Rossmann-fold domains"/>
    <property type="match status" value="1"/>
</dbReference>
<protein>
    <submittedName>
        <fullName evidence="2">NAD(P)-dependent oxidoreductase</fullName>
    </submittedName>
</protein>
<dbReference type="InterPro" id="IPR036291">
    <property type="entry name" value="NAD(P)-bd_dom_sf"/>
</dbReference>
<dbReference type="EMBL" id="JAAWVT010000001">
    <property type="protein sequence ID" value="NKG19858.1"/>
    <property type="molecule type" value="Genomic_DNA"/>
</dbReference>
<accession>A0ABX1G0W3</accession>
<dbReference type="Proteomes" id="UP000746595">
    <property type="component" value="Unassembled WGS sequence"/>
</dbReference>
<dbReference type="InterPro" id="IPR001509">
    <property type="entry name" value="Epimerase_deHydtase"/>
</dbReference>